<evidence type="ECO:0000313" key="1">
    <source>
        <dbReference type="EMBL" id="PHJ21535.1"/>
    </source>
</evidence>
<reference evidence="1 2" key="1">
    <citation type="journal article" date="2017" name="Int. J. Parasitol.">
        <title>The genome of the protozoan parasite Cystoisospora suis and a reverse vaccinology approach to identify vaccine candidates.</title>
        <authorList>
            <person name="Palmieri N."/>
            <person name="Shrestha A."/>
            <person name="Ruttkowski B."/>
            <person name="Beck T."/>
            <person name="Vogl C."/>
            <person name="Tomley F."/>
            <person name="Blake D.P."/>
            <person name="Joachim A."/>
        </authorList>
    </citation>
    <scope>NUCLEOTIDE SEQUENCE [LARGE SCALE GENOMIC DNA]</scope>
    <source>
        <strain evidence="1 2">Wien I</strain>
    </source>
</reference>
<name>A0A2C6L098_9APIC</name>
<sequence length="82" mass="9130">MPGYLDHLESTLTQHAFVMKINVSYSDLKHVSGFRSMVYHSPLSLVQVVVEEPVHSPVLPLQETASDPSYDDDYQVVLASLA</sequence>
<dbReference type="EMBL" id="MIGC01002170">
    <property type="protein sequence ID" value="PHJ21535.1"/>
    <property type="molecule type" value="Genomic_DNA"/>
</dbReference>
<dbReference type="GeneID" id="94428015"/>
<dbReference type="RefSeq" id="XP_067923217.1">
    <property type="nucleotide sequence ID" value="XM_068064804.1"/>
</dbReference>
<dbReference type="VEuPathDB" id="ToxoDB:CSUI_004616"/>
<evidence type="ECO:0000313" key="2">
    <source>
        <dbReference type="Proteomes" id="UP000221165"/>
    </source>
</evidence>
<organism evidence="1 2">
    <name type="scientific">Cystoisospora suis</name>
    <dbReference type="NCBI Taxonomy" id="483139"/>
    <lineage>
        <taxon>Eukaryota</taxon>
        <taxon>Sar</taxon>
        <taxon>Alveolata</taxon>
        <taxon>Apicomplexa</taxon>
        <taxon>Conoidasida</taxon>
        <taxon>Coccidia</taxon>
        <taxon>Eucoccidiorida</taxon>
        <taxon>Eimeriorina</taxon>
        <taxon>Sarcocystidae</taxon>
        <taxon>Cystoisospora</taxon>
    </lineage>
</organism>
<protein>
    <submittedName>
        <fullName evidence="1">Uncharacterized protein</fullName>
    </submittedName>
</protein>
<accession>A0A2C6L098</accession>
<keyword evidence="2" id="KW-1185">Reference proteome</keyword>
<comment type="caution">
    <text evidence="1">The sequence shown here is derived from an EMBL/GenBank/DDBJ whole genome shotgun (WGS) entry which is preliminary data.</text>
</comment>
<dbReference type="AlphaFoldDB" id="A0A2C6L098"/>
<gene>
    <name evidence="1" type="ORF">CSUI_004616</name>
</gene>
<proteinExistence type="predicted"/>
<dbReference type="Proteomes" id="UP000221165">
    <property type="component" value="Unassembled WGS sequence"/>
</dbReference>